<organism evidence="8 9">
    <name type="scientific">Pleuronectes platessa</name>
    <name type="common">European plaice</name>
    <dbReference type="NCBI Taxonomy" id="8262"/>
    <lineage>
        <taxon>Eukaryota</taxon>
        <taxon>Metazoa</taxon>
        <taxon>Chordata</taxon>
        <taxon>Craniata</taxon>
        <taxon>Vertebrata</taxon>
        <taxon>Euteleostomi</taxon>
        <taxon>Actinopterygii</taxon>
        <taxon>Neopterygii</taxon>
        <taxon>Teleostei</taxon>
        <taxon>Neoteleostei</taxon>
        <taxon>Acanthomorphata</taxon>
        <taxon>Carangaria</taxon>
        <taxon>Pleuronectiformes</taxon>
        <taxon>Pleuronectoidei</taxon>
        <taxon>Pleuronectidae</taxon>
        <taxon>Pleuronectes</taxon>
    </lineage>
</organism>
<keyword evidence="4 6" id="KW-0472">Membrane</keyword>
<reference evidence="8" key="1">
    <citation type="submission" date="2020-03" db="EMBL/GenBank/DDBJ databases">
        <authorList>
            <person name="Weist P."/>
        </authorList>
    </citation>
    <scope>NUCLEOTIDE SEQUENCE</scope>
</reference>
<feature type="domain" description="STAS" evidence="7">
    <location>
        <begin position="535"/>
        <end position="704"/>
    </location>
</feature>
<dbReference type="InterPro" id="IPR002645">
    <property type="entry name" value="STAS_dom"/>
</dbReference>
<proteinExistence type="predicted"/>
<comment type="caution">
    <text evidence="8">The sequence shown here is derived from an EMBL/GenBank/DDBJ whole genome shotgun (WGS) entry which is preliminary data.</text>
</comment>
<keyword evidence="2 6" id="KW-0812">Transmembrane</keyword>
<feature type="transmembrane region" description="Helical" evidence="6">
    <location>
        <begin position="127"/>
        <end position="144"/>
    </location>
</feature>
<protein>
    <recommendedName>
        <fullName evidence="7">STAS domain-containing protein</fullName>
    </recommendedName>
</protein>
<keyword evidence="5" id="KW-0175">Coiled coil</keyword>
<dbReference type="InterPro" id="IPR036513">
    <property type="entry name" value="STAS_dom_sf"/>
</dbReference>
<evidence type="ECO:0000256" key="3">
    <source>
        <dbReference type="ARBA" id="ARBA00022989"/>
    </source>
</evidence>
<dbReference type="CDD" id="cd07042">
    <property type="entry name" value="STAS_SulP_like_sulfate_transporter"/>
    <property type="match status" value="1"/>
</dbReference>
<evidence type="ECO:0000256" key="6">
    <source>
        <dbReference type="SAM" id="Phobius"/>
    </source>
</evidence>
<dbReference type="PROSITE" id="PS50801">
    <property type="entry name" value="STAS"/>
    <property type="match status" value="1"/>
</dbReference>
<evidence type="ECO:0000256" key="5">
    <source>
        <dbReference type="SAM" id="Coils"/>
    </source>
</evidence>
<dbReference type="InterPro" id="IPR018045">
    <property type="entry name" value="S04_transporter_CS"/>
</dbReference>
<dbReference type="InterPro" id="IPR011547">
    <property type="entry name" value="SLC26A/SulP_dom"/>
</dbReference>
<feature type="transmembrane region" description="Helical" evidence="6">
    <location>
        <begin position="428"/>
        <end position="458"/>
    </location>
</feature>
<feature type="transmembrane region" description="Helical" evidence="6">
    <location>
        <begin position="184"/>
        <end position="206"/>
    </location>
</feature>
<dbReference type="NCBIfam" id="TIGR00815">
    <property type="entry name" value="sulP"/>
    <property type="match status" value="1"/>
</dbReference>
<feature type="transmembrane region" description="Helical" evidence="6">
    <location>
        <begin position="75"/>
        <end position="100"/>
    </location>
</feature>
<keyword evidence="3 6" id="KW-1133">Transmembrane helix</keyword>
<evidence type="ECO:0000256" key="4">
    <source>
        <dbReference type="ARBA" id="ARBA00023136"/>
    </source>
</evidence>
<dbReference type="PROSITE" id="PS01130">
    <property type="entry name" value="SLC26A"/>
    <property type="match status" value="1"/>
</dbReference>
<feature type="transmembrane region" description="Helical" evidence="6">
    <location>
        <begin position="304"/>
        <end position="321"/>
    </location>
</feature>
<feature type="coiled-coil region" evidence="5">
    <location>
        <begin position="575"/>
        <end position="604"/>
    </location>
</feature>
<dbReference type="SUPFAM" id="SSF52091">
    <property type="entry name" value="SpoIIaa-like"/>
    <property type="match status" value="1"/>
</dbReference>
<dbReference type="GO" id="GO:0008271">
    <property type="term" value="F:secondary active sulfate transmembrane transporter activity"/>
    <property type="evidence" value="ECO:0007669"/>
    <property type="project" value="InterPro"/>
</dbReference>
<feature type="transmembrane region" description="Helical" evidence="6">
    <location>
        <begin position="479"/>
        <end position="507"/>
    </location>
</feature>
<comment type="subcellular location">
    <subcellularLocation>
        <location evidence="1">Membrane</location>
        <topology evidence="1">Multi-pass membrane protein</topology>
    </subcellularLocation>
</comment>
<evidence type="ECO:0000313" key="9">
    <source>
        <dbReference type="Proteomes" id="UP001153269"/>
    </source>
</evidence>
<evidence type="ECO:0000313" key="8">
    <source>
        <dbReference type="EMBL" id="CAB1452949.1"/>
    </source>
</evidence>
<dbReference type="EMBL" id="CADEAL010004149">
    <property type="protein sequence ID" value="CAB1452949.1"/>
    <property type="molecule type" value="Genomic_DNA"/>
</dbReference>
<dbReference type="PANTHER" id="PTHR11814">
    <property type="entry name" value="SULFATE TRANSPORTER"/>
    <property type="match status" value="1"/>
</dbReference>
<dbReference type="InterPro" id="IPR001902">
    <property type="entry name" value="SLC26A/SulP_fam"/>
</dbReference>
<dbReference type="Proteomes" id="UP001153269">
    <property type="component" value="Unassembled WGS sequence"/>
</dbReference>
<evidence type="ECO:0000256" key="1">
    <source>
        <dbReference type="ARBA" id="ARBA00004141"/>
    </source>
</evidence>
<dbReference type="Pfam" id="PF00916">
    <property type="entry name" value="Sulfate_transp"/>
    <property type="match status" value="1"/>
</dbReference>
<evidence type="ECO:0000256" key="2">
    <source>
        <dbReference type="ARBA" id="ARBA00022692"/>
    </source>
</evidence>
<feature type="transmembrane region" description="Helical" evidence="6">
    <location>
        <begin position="341"/>
        <end position="365"/>
    </location>
</feature>
<sequence length="718" mass="78419">MDGGCCPTEGDGAESDQQQPLVLQRVEKEAERSCQTVLRHRVKKHCSCSSEKIKSKVLDFFPILRWMPRYKVRDWLLGDAMSGLIVGILLVPQSIAYSLLASQDPIYGLYTSFFASIIYALLGTSRHISVGIFGVLCLLVGQVVDRELALAGYLPEGISSNNSLLLLAGQGNGSVGLECDRSCYAITVGATLTFTAGIYQVLMGMFQVGFVSVYLSDSLLSGFATGASLTILTSQVKYLLGLKIPRSQGWFTLCKTWFSIFTGLGNTNLCDLVTSLVCLLLLLPTKALNDRFKAKLKAPIPFELFVVIIATLASHFGHFNTEYGSSVAGVIPTGFLPPQLPLWSLIPNVAVDAFSIAIVGFAITVSLSEMFAKKHGYLVDANQEMFAIGFCNILPSFFRCFTTSAALTKTLVKESTGCQTQVSGLVSALVLLLVLLVIAPLFYSLQKCVLAVIIVVNLRGALRKFTDIPSMWRSNRVDACIWLVTMFTSSLVNTELGLLVGIMVSAFCVLGRTQQVQVLELGQASSREHYEDLSSYRGLRTHPGVAVFGYQAPIYYANQSLFKTSLYNRVGLDPVKEKARRLKLLKQQRKKKSKQEEVAKLTSEKEEEAEGTVTLMLDEESPRNLRSIVIDCSAILFLDTAGVSALKEVRKDYEELGVRVVLAQCSTSVLDTLESGGYYPDTAGDDGGEKKKIFFTIADAVRSVQSLPAPNGDCDTKC</sequence>
<feature type="transmembrane region" description="Helical" evidence="6">
    <location>
        <begin position="218"/>
        <end position="240"/>
    </location>
</feature>
<dbReference type="GO" id="GO:0016020">
    <property type="term" value="C:membrane"/>
    <property type="evidence" value="ECO:0007669"/>
    <property type="project" value="UniProtKB-SubCell"/>
</dbReference>
<dbReference type="Pfam" id="PF01740">
    <property type="entry name" value="STAS"/>
    <property type="match status" value="1"/>
</dbReference>
<dbReference type="Gene3D" id="3.30.750.24">
    <property type="entry name" value="STAS domain"/>
    <property type="match status" value="1"/>
</dbReference>
<name>A0A9N7VNU4_PLEPL</name>
<evidence type="ECO:0000259" key="7">
    <source>
        <dbReference type="PROSITE" id="PS50801"/>
    </source>
</evidence>
<accession>A0A9N7VNU4</accession>
<gene>
    <name evidence="8" type="ORF">PLEPLA_LOCUS40699</name>
</gene>
<keyword evidence="9" id="KW-1185">Reference proteome</keyword>
<feature type="transmembrane region" description="Helical" evidence="6">
    <location>
        <begin position="386"/>
        <end position="408"/>
    </location>
</feature>
<dbReference type="AlphaFoldDB" id="A0A9N7VNU4"/>